<proteinExistence type="predicted"/>
<comment type="caution">
    <text evidence="2">The sequence shown here is derived from an EMBL/GenBank/DDBJ whole genome shotgun (WGS) entry which is preliminary data.</text>
</comment>
<dbReference type="InterPro" id="IPR010649">
    <property type="entry name" value="NapE_TorE"/>
</dbReference>
<dbReference type="NCBIfam" id="TIGR02973">
    <property type="entry name" value="nitrate_rd_NapE"/>
    <property type="match status" value="1"/>
</dbReference>
<gene>
    <name evidence="2" type="primary">napE</name>
    <name evidence="2" type="ORF">IFO71_17090</name>
</gene>
<keyword evidence="3" id="KW-1185">Reference proteome</keyword>
<evidence type="ECO:0000313" key="2">
    <source>
        <dbReference type="EMBL" id="MBD8527461.1"/>
    </source>
</evidence>
<dbReference type="InterPro" id="IPR004448">
    <property type="entry name" value="Nitrate_reductase_NapE"/>
</dbReference>
<dbReference type="AlphaFoldDB" id="A0AAW3ZN19"/>
<dbReference type="Proteomes" id="UP000613768">
    <property type="component" value="Unassembled WGS sequence"/>
</dbReference>
<keyword evidence="1" id="KW-1133">Transmembrane helix</keyword>
<sequence>MQASDSNNSRSRELRAFLFLTVVLAPLLSVLIVSGYGFLVWVWQIFHGPPAY</sequence>
<accession>A0AAW3ZN19</accession>
<feature type="transmembrane region" description="Helical" evidence="1">
    <location>
        <begin position="16"/>
        <end position="43"/>
    </location>
</feature>
<keyword evidence="1" id="KW-0472">Membrane</keyword>
<dbReference type="Pfam" id="PF06796">
    <property type="entry name" value="NapE"/>
    <property type="match status" value="1"/>
</dbReference>
<evidence type="ECO:0000256" key="1">
    <source>
        <dbReference type="SAM" id="Phobius"/>
    </source>
</evidence>
<organism evidence="2 3">
    <name type="scientific">Pseudomarimonas arenosa</name>
    <dbReference type="NCBI Taxonomy" id="2774145"/>
    <lineage>
        <taxon>Bacteria</taxon>
        <taxon>Pseudomonadati</taxon>
        <taxon>Pseudomonadota</taxon>
        <taxon>Gammaproteobacteria</taxon>
        <taxon>Lysobacterales</taxon>
        <taxon>Lysobacteraceae</taxon>
        <taxon>Pseudomarimonas</taxon>
    </lineage>
</organism>
<protein>
    <submittedName>
        <fullName evidence="2">Periplasmic nitrate reductase, NapE protein</fullName>
    </submittedName>
</protein>
<name>A0AAW3ZN19_9GAMM</name>
<keyword evidence="1" id="KW-0812">Transmembrane</keyword>
<dbReference type="RefSeq" id="WP_192030880.1">
    <property type="nucleotide sequence ID" value="NZ_JACYTR010000052.1"/>
</dbReference>
<dbReference type="EMBL" id="JACYTR010000052">
    <property type="protein sequence ID" value="MBD8527461.1"/>
    <property type="molecule type" value="Genomic_DNA"/>
</dbReference>
<evidence type="ECO:0000313" key="3">
    <source>
        <dbReference type="Proteomes" id="UP000613768"/>
    </source>
</evidence>
<reference evidence="2 3" key="1">
    <citation type="submission" date="2020-09" db="EMBL/GenBank/DDBJ databases">
        <title>Pseudoxanthomonas sp. CAU 1598 isolated from sand of Yaerae Beach.</title>
        <authorList>
            <person name="Kim W."/>
        </authorList>
    </citation>
    <scope>NUCLEOTIDE SEQUENCE [LARGE SCALE GENOMIC DNA]</scope>
    <source>
        <strain evidence="2 3">CAU 1598</strain>
    </source>
</reference>